<gene>
    <name evidence="4" type="ordered locus">Ilyop_2772</name>
</gene>
<dbReference type="Pfam" id="PF14691">
    <property type="entry name" value="Fer4_20"/>
    <property type="match status" value="1"/>
</dbReference>
<feature type="domain" description="Cysteine-rich" evidence="1">
    <location>
        <begin position="615"/>
        <end position="696"/>
    </location>
</feature>
<dbReference type="RefSeq" id="WP_013389179.1">
    <property type="nucleotide sequence ID" value="NC_014633.1"/>
</dbReference>
<dbReference type="InterPro" id="IPR036188">
    <property type="entry name" value="FAD/NAD-bd_sf"/>
</dbReference>
<feature type="domain" description="Dihydroprymidine dehydrogenase" evidence="3">
    <location>
        <begin position="17"/>
        <end position="101"/>
    </location>
</feature>
<dbReference type="Gene3D" id="3.50.50.60">
    <property type="entry name" value="FAD/NAD(P)-binding domain"/>
    <property type="match status" value="2"/>
</dbReference>
<accession>E3HD51</accession>
<dbReference type="Pfam" id="PF07992">
    <property type="entry name" value="Pyr_redox_2"/>
    <property type="match status" value="1"/>
</dbReference>
<evidence type="ECO:0000313" key="5">
    <source>
        <dbReference type="Proteomes" id="UP000006875"/>
    </source>
</evidence>
<sequence>MGVLPKEVMENMKDIVDNCMGDSNPACQSSCPMHTDIKEYVRLVGEGDGEGAIGVIREKLFLPKTLGRVCAHPCEAGCRRGDEDKPISVANIKRYAADNFDNPVNWDLNKKPATGKKVAVIGAGPAGAQAAIDLSKNGHEVTIYDKLPVYGGMMRVGIPAYRLPRNIIDEEYSILEMLGVSVKLNTEIGKDIDFETLKKENDAVIIAVGRQAGRIDRSLKNHDAQGVYDAAEYLKEISLTNGSEGVGKRVAVIGGGDVAMDCARSSLRLQGVEEVYSVCLEPSYEEMTSSMHEVKGAIAEGVKFNLAMGTNEILIDDNGRVKGLEIKECISIFDDEGRFNPTCNEDNKKMLDVDTVVFAIGQGVDSGFDKKETLAKRKNGTFETDELTKQSVNNENVFVAGDCASAFIVIEAMAEGRSAAISADRFLKGEDLMSGRTTEEEAAYKTKLELPTEYLSEGWDAAEKVERVIAKELDPTERIKSFDETEFTFTKEQAEKEANRCLQCTCKLCMKECIMLNDFTDCPKTLFEEYLEKGYAAMDPKISYSCNACSQCTLKCPKDFDMKGAFMGMRPEYIKDNGGKSPMKGHSAIEVHQYLGYSKFFNTTNKAPEGEKTKYVFFPGCSLPSYNPEAVGNVLGHLQDKLDGGVGSVLKCCGKPTKALGQKEKFKERFGEVQAEIDRLGADTVIVACQSCLAVFSEYLKQNVVSLWTLLPEIGLPDEKYGIGKGSDIVFNIHDSCSARERSDLHDGIRWIIDNMGYKVEELENSREKTRCCGFGGMVVPANPDLAGRVMKRRAEETTTGHMISYCAACRESMENGGADSVHILDLLFGETYTKEKVNNRNMGPVKQWMNRYKSKQELDKKSK</sequence>
<evidence type="ECO:0000259" key="1">
    <source>
        <dbReference type="Pfam" id="PF02754"/>
    </source>
</evidence>
<evidence type="ECO:0000259" key="3">
    <source>
        <dbReference type="Pfam" id="PF14691"/>
    </source>
</evidence>
<dbReference type="HOGENOM" id="CLU_363603_0_0_0"/>
<evidence type="ECO:0000313" key="4">
    <source>
        <dbReference type="EMBL" id="ADO84527.1"/>
    </source>
</evidence>
<dbReference type="EMBL" id="CP002282">
    <property type="protein sequence ID" value="ADO84527.1"/>
    <property type="molecule type" value="Genomic_DNA"/>
</dbReference>
<dbReference type="SUPFAM" id="SSF46548">
    <property type="entry name" value="alpha-helical ferredoxin"/>
    <property type="match status" value="2"/>
</dbReference>
<evidence type="ECO:0000259" key="2">
    <source>
        <dbReference type="Pfam" id="PF07992"/>
    </source>
</evidence>
<dbReference type="Pfam" id="PF13534">
    <property type="entry name" value="Fer4_17"/>
    <property type="match status" value="1"/>
</dbReference>
<dbReference type="GO" id="GO:0051536">
    <property type="term" value="F:iron-sulfur cluster binding"/>
    <property type="evidence" value="ECO:0007669"/>
    <property type="project" value="InterPro"/>
</dbReference>
<dbReference type="SUPFAM" id="SSF51971">
    <property type="entry name" value="Nucleotide-binding domain"/>
    <property type="match status" value="1"/>
</dbReference>
<geneLocation type="plasmid" evidence="4 5">
    <name>pILYOP01</name>
</geneLocation>
<proteinExistence type="predicted"/>
<keyword evidence="5" id="KW-1185">Reference proteome</keyword>
<feature type="domain" description="Cysteine-rich" evidence="1">
    <location>
        <begin position="733"/>
        <end position="811"/>
    </location>
</feature>
<dbReference type="AlphaFoldDB" id="E3HD51"/>
<name>E3HD51_ILYPC</name>
<dbReference type="PANTHER" id="PTHR42783">
    <property type="entry name" value="GLUTAMATE SYNTHASE [NADPH] SMALL CHAIN"/>
    <property type="match status" value="1"/>
</dbReference>
<keyword evidence="4" id="KW-0614">Plasmid</keyword>
<dbReference type="PANTHER" id="PTHR42783:SF3">
    <property type="entry name" value="GLUTAMATE SYNTHASE [NADPH] SMALL CHAIN-RELATED"/>
    <property type="match status" value="1"/>
</dbReference>
<organism evidence="4 5">
    <name type="scientific">Ilyobacter polytropus (strain ATCC 51220 / DSM 2926 / LMG 16218 / CuHBu1)</name>
    <dbReference type="NCBI Taxonomy" id="572544"/>
    <lineage>
        <taxon>Bacteria</taxon>
        <taxon>Fusobacteriati</taxon>
        <taxon>Fusobacteriota</taxon>
        <taxon>Fusobacteriia</taxon>
        <taxon>Fusobacteriales</taxon>
        <taxon>Fusobacteriaceae</taxon>
        <taxon>Ilyobacter</taxon>
    </lineage>
</organism>
<dbReference type="InterPro" id="IPR004017">
    <property type="entry name" value="Cys_rich_dom"/>
</dbReference>
<protein>
    <submittedName>
        <fullName evidence="4">FAD-dependent pyridine nucleotide-disulfide oxidoreductase</fullName>
    </submittedName>
</protein>
<dbReference type="GO" id="GO:0016491">
    <property type="term" value="F:oxidoreductase activity"/>
    <property type="evidence" value="ECO:0007669"/>
    <property type="project" value="InterPro"/>
</dbReference>
<dbReference type="Proteomes" id="UP000006875">
    <property type="component" value="Plasmid pILYOP01"/>
</dbReference>
<dbReference type="InterPro" id="IPR028261">
    <property type="entry name" value="DPD_II"/>
</dbReference>
<dbReference type="PRINTS" id="PR00419">
    <property type="entry name" value="ADXRDTASE"/>
</dbReference>
<dbReference type="InterPro" id="IPR023753">
    <property type="entry name" value="FAD/NAD-binding_dom"/>
</dbReference>
<reference evidence="4 5" key="1">
    <citation type="journal article" date="2010" name="Stand. Genomic Sci.">
        <title>Complete genome sequence of Ilyobacter polytropus type strain (CuHbu1).</title>
        <authorList>
            <person name="Sikorski J."/>
            <person name="Chertkov O."/>
            <person name="Lapidus A."/>
            <person name="Nolan M."/>
            <person name="Lucas S."/>
            <person name="Del Rio T.G."/>
            <person name="Tice H."/>
            <person name="Cheng J.F."/>
            <person name="Tapia R."/>
            <person name="Han C."/>
            <person name="Goodwin L."/>
            <person name="Pitluck S."/>
            <person name="Liolios K."/>
            <person name="Ivanova N."/>
            <person name="Mavromatis K."/>
            <person name="Mikhailova N."/>
            <person name="Pati A."/>
            <person name="Chen A."/>
            <person name="Palaniappan K."/>
            <person name="Land M."/>
            <person name="Hauser L."/>
            <person name="Chang Y.J."/>
            <person name="Jeffries C.D."/>
            <person name="Brambilla E."/>
            <person name="Yasawong M."/>
            <person name="Rohde M."/>
            <person name="Pukall R."/>
            <person name="Spring S."/>
            <person name="Goker M."/>
            <person name="Woyke T."/>
            <person name="Bristow J."/>
            <person name="Eisen J.A."/>
            <person name="Markowitz V."/>
            <person name="Hugenholtz P."/>
            <person name="Kyrpides N.C."/>
            <person name="Klenk H.P."/>
        </authorList>
    </citation>
    <scope>NUCLEOTIDE SEQUENCE [LARGE SCALE GENOMIC DNA]</scope>
    <source>
        <strain evidence="5">ATCC 51220 / DSM 2926 / LMG 16218 / CuHBu1</strain>
        <plasmid evidence="5">pILYOP01</plasmid>
    </source>
</reference>
<dbReference type="OrthoDB" id="5241828at2"/>
<dbReference type="Pfam" id="PF02754">
    <property type="entry name" value="CCG"/>
    <property type="match status" value="2"/>
</dbReference>
<dbReference type="InterPro" id="IPR009051">
    <property type="entry name" value="Helical_ferredxn"/>
</dbReference>
<dbReference type="KEGG" id="ipo:Ilyop_2772"/>
<dbReference type="Gene3D" id="1.10.1060.10">
    <property type="entry name" value="Alpha-helical ferredoxin"/>
    <property type="match status" value="2"/>
</dbReference>
<feature type="domain" description="FAD/NAD(P)-binding" evidence="2">
    <location>
        <begin position="116"/>
        <end position="405"/>
    </location>
</feature>